<dbReference type="AlphaFoldDB" id="A0A6H2C0I9"/>
<reference evidence="2 3" key="1">
    <citation type="submission" date="2020-04" db="EMBL/GenBank/DDBJ databases">
        <title>Genome-Wide Identification of 5-Methylcytosine Sites in Bacterial Genomes By High-Throughput Sequencing of MspJI Restriction Fragments.</title>
        <authorList>
            <person name="Wu V."/>
        </authorList>
    </citation>
    <scope>NUCLEOTIDE SEQUENCE [LARGE SCALE GENOMIC DNA]</scope>
    <source>
        <strain evidence="2 3">CCAP 1403/13f</strain>
    </source>
</reference>
<dbReference type="Pfam" id="PF22727">
    <property type="entry name" value="NCH2"/>
    <property type="match status" value="1"/>
</dbReference>
<evidence type="ECO:0000259" key="1">
    <source>
        <dbReference type="PROSITE" id="PS50837"/>
    </source>
</evidence>
<organism evidence="2 3">
    <name type="scientific">Dolichospermum flos-aquae CCAP 1403/13F</name>
    <dbReference type="NCBI Taxonomy" id="315271"/>
    <lineage>
        <taxon>Bacteria</taxon>
        <taxon>Bacillati</taxon>
        <taxon>Cyanobacteriota</taxon>
        <taxon>Cyanophyceae</taxon>
        <taxon>Nostocales</taxon>
        <taxon>Aphanizomenonaceae</taxon>
        <taxon>Dolichospermum</taxon>
    </lineage>
</organism>
<dbReference type="EMBL" id="CP051206">
    <property type="protein sequence ID" value="QJB44820.1"/>
    <property type="molecule type" value="Genomic_DNA"/>
</dbReference>
<dbReference type="Gene3D" id="3.40.50.300">
    <property type="entry name" value="P-loop containing nucleotide triphosphate hydrolases"/>
    <property type="match status" value="1"/>
</dbReference>
<reference evidence="2 3" key="2">
    <citation type="submission" date="2020-04" db="EMBL/GenBank/DDBJ databases">
        <authorList>
            <person name="Fomenkov A."/>
            <person name="Anton B.P."/>
            <person name="Roberts R.J."/>
        </authorList>
    </citation>
    <scope>NUCLEOTIDE SEQUENCE [LARGE SCALE GENOMIC DNA]</scope>
    <source>
        <strain evidence="2 3">CCAP 1403/13f</strain>
    </source>
</reference>
<dbReference type="InterPro" id="IPR054501">
    <property type="entry name" value="NCH2"/>
</dbReference>
<feature type="domain" description="NACHT" evidence="1">
    <location>
        <begin position="90"/>
        <end position="208"/>
    </location>
</feature>
<evidence type="ECO:0000313" key="3">
    <source>
        <dbReference type="Proteomes" id="UP000502433"/>
    </source>
</evidence>
<dbReference type="PANTHER" id="PTHR46844">
    <property type="entry name" value="SLR5058 PROTEIN"/>
    <property type="match status" value="1"/>
</dbReference>
<protein>
    <submittedName>
        <fullName evidence="2">NACHT domain-containing NTPase</fullName>
    </submittedName>
</protein>
<dbReference type="SUPFAM" id="SSF52540">
    <property type="entry name" value="P-loop containing nucleoside triphosphate hydrolases"/>
    <property type="match status" value="1"/>
</dbReference>
<dbReference type="KEGG" id="dfs:HGD76_12230"/>
<dbReference type="InterPro" id="IPR027417">
    <property type="entry name" value="P-loop_NTPase"/>
</dbReference>
<proteinExistence type="predicted"/>
<dbReference type="InterPro" id="IPR007111">
    <property type="entry name" value="NACHT_NTPase"/>
</dbReference>
<dbReference type="PANTHER" id="PTHR46844:SF1">
    <property type="entry name" value="SLR5058 PROTEIN"/>
    <property type="match status" value="1"/>
</dbReference>
<dbReference type="Proteomes" id="UP000502433">
    <property type="component" value="Chromosome"/>
</dbReference>
<dbReference type="PROSITE" id="PS50837">
    <property type="entry name" value="NACHT"/>
    <property type="match status" value="1"/>
</dbReference>
<name>A0A6H2C0I9_DOLFA</name>
<dbReference type="Pfam" id="PF05729">
    <property type="entry name" value="NACHT"/>
    <property type="match status" value="1"/>
</dbReference>
<sequence>MRSHFHNDIQRLHGTMPLLGVSHSVDLGDLFVDVNILEAINSDRRLEQDDLWQDFIDGVNNYSSYRSFDRIGLGNQQQRVSGLEVLDKNTNLMLLGKPGSGKTTYLQRIVTECNQGNLQPHRVPVLIKMREFVDDGCDFEYNLKPYLTQQWRLDKTETELILNHGKALILLDGLDEVSGTDGREISKKIQQFARNYPQNQLIVTCRTNRIEDHFNWKSLRFDFIEVADFNEQQVNAFVEHYFNAVNPSKQEGQKKAKEFLENFYLEENQNIRELAITPILLSLTCAVFHERGKFYSKRSTLYEEGLELLLKKWDDSKGIERDEIYKVLLPEQKQELLSYLAVKKFEQPQYVLFEQEEIEGYIADFLHITRRDSGVVLKAIETQHGLLIKRAQKVWSFSHLTFQEYFVAKWFCDQADFYQLFKHITQPQWREIFLLLAEMYINTQKFMSLMKQKIDTILVDDEKLQNILDWANRKSALVDNCRKLVAIRAFYLSMEVQKSFDNSLSRTIEPSFNPGISHVLEVDHLLYRCVFHAHNPDFSRSLYERNSSSYSSNSFIYSTSIIIQSLDFELFLDKVIELSLRMQPQLREALIKLKDKLPKDEERINYQQFWNNNKKSWIEDLVINMSNYRQISLIWQLNNEQKELFQQYYDANKLLIDCLTKAITVSDNLKQEIEETLLLPITEIENRKRAI</sequence>
<evidence type="ECO:0000313" key="2">
    <source>
        <dbReference type="EMBL" id="QJB44820.1"/>
    </source>
</evidence>
<dbReference type="RefSeq" id="WP_168695936.1">
    <property type="nucleotide sequence ID" value="NZ_CP051206.1"/>
</dbReference>
<accession>A0A6H2C0I9</accession>
<gene>
    <name evidence="2" type="ORF">HGD76_12230</name>
</gene>